<keyword evidence="5 6" id="KW-0472">Membrane</keyword>
<name>A0A0A2JZC8_PENEN</name>
<feature type="transmembrane region" description="Helical" evidence="6">
    <location>
        <begin position="90"/>
        <end position="107"/>
    </location>
</feature>
<gene>
    <name evidence="8" type="ORF">PEX2_032900</name>
</gene>
<feature type="transmembrane region" description="Helical" evidence="6">
    <location>
        <begin position="172"/>
        <end position="198"/>
    </location>
</feature>
<evidence type="ECO:0000256" key="4">
    <source>
        <dbReference type="ARBA" id="ARBA00022989"/>
    </source>
</evidence>
<evidence type="ECO:0000313" key="8">
    <source>
        <dbReference type="EMBL" id="KGO60151.1"/>
    </source>
</evidence>
<dbReference type="PANTHER" id="PTHR13353">
    <property type="entry name" value="TRANSMEMBRANE PROTEIN 19"/>
    <property type="match status" value="1"/>
</dbReference>
<evidence type="ECO:0000256" key="1">
    <source>
        <dbReference type="ARBA" id="ARBA00004141"/>
    </source>
</evidence>
<dbReference type="PANTHER" id="PTHR13353:SF5">
    <property type="entry name" value="TRANSMEMBRANE PROTEIN 19"/>
    <property type="match status" value="1"/>
</dbReference>
<dbReference type="STRING" id="27334.A0A0A2JZC8"/>
<dbReference type="VEuPathDB" id="FungiDB:PEXP_088360"/>
<comment type="similarity">
    <text evidence="2">Belongs to the TMEM19 family.</text>
</comment>
<feature type="transmembrane region" description="Helical" evidence="6">
    <location>
        <begin position="210"/>
        <end position="234"/>
    </location>
</feature>
<feature type="domain" description="Alpha/beta hydrolase" evidence="7">
    <location>
        <begin position="412"/>
        <end position="796"/>
    </location>
</feature>
<proteinExistence type="inferred from homology"/>
<feature type="transmembrane region" description="Helical" evidence="6">
    <location>
        <begin position="43"/>
        <end position="61"/>
    </location>
</feature>
<comment type="subcellular location">
    <subcellularLocation>
        <location evidence="1">Membrane</location>
        <topology evidence="1">Multi-pass membrane protein</topology>
    </subcellularLocation>
</comment>
<dbReference type="Pfam" id="PF20091">
    <property type="entry name" value="Abhydrolase_10"/>
    <property type="match status" value="1"/>
</dbReference>
<feature type="transmembrane region" description="Helical" evidence="6">
    <location>
        <begin position="313"/>
        <end position="333"/>
    </location>
</feature>
<dbReference type="HOGENOM" id="CLU_368850_0_0_1"/>
<evidence type="ECO:0000313" key="9">
    <source>
        <dbReference type="Proteomes" id="UP000030143"/>
    </source>
</evidence>
<dbReference type="GeneID" id="27675984"/>
<keyword evidence="3 6" id="KW-0812">Transmembrane</keyword>
<dbReference type="GO" id="GO:0016020">
    <property type="term" value="C:membrane"/>
    <property type="evidence" value="ECO:0007669"/>
    <property type="project" value="UniProtKB-SubCell"/>
</dbReference>
<sequence length="806" mass="88238">MKPYIGIPLVVGLVYRAWSRKSLTPLGLVVAGCSASAHALHPWSAPVALLAVFYFGGTKVTKVKHEVKSRLTLSATGAEGGEGPRNHIQVLANSVVATILSIAHAIILAKTAGPESCFSLGQNAADILIVGIVANYAAVAADTFSSELGILSKSKPRLITSLNLRHVPPGTNGGVTATGLGAGLLGSFIVAATSTAVLPFCANAGLKDRALWTIAMTLWGALGSVLDSVLGGLLQASVVDKRSGKVVEGSGGRKVLIHPSTGKPVLPAGSTAKTTGSIHNAALRGIQVAHIPEESQESRRLETGHDWLDNNGVNLLMAATMSVGAMGIAQWFWGLDVFELLPWHNLDQQSTPDKMATEEERGMHVRVTKPSVSFLPETETSKTITYDLHHSDLLPVYDYISQEYLMTGIAVANSYCTRLLLRRPADPSRFSGLVIAEPSHLWGGTTIWRLINRWVMRNVKGHAWLEVDSQAPAAIDQIKNVDPERYKDMHFIPCRTLEEFSSNIPGFANTEELWDNYRIFKERWWAATLQSPEILVAASHALRLGELNIKAERVILTGLSQTADLIRKFIVESTHLRLPDGGAPFEGFMPCQCDGGNPLPDLRDAKIIEILGEFELIYIKALYGGSEMPPHRRADSRSFRLYEVAGMSHRETRYLSMADKKRLSFVDLEGAQWSTFANSFVYHALFDTMNKWITTGVAPPRGTTIDIDAFGDIERDEYGNALAGVRTVHTDVPTAKIIDVTPQPRPHWHTGTEVPFKDVKLWAIYKTVANYRRQAGEAIQRQIEVGFLLPEDAEVLRRDTIEQVSF</sequence>
<dbReference type="InterPro" id="IPR002794">
    <property type="entry name" value="DUF92_TMEM19"/>
</dbReference>
<evidence type="ECO:0000256" key="2">
    <source>
        <dbReference type="ARBA" id="ARBA00009012"/>
    </source>
</evidence>
<feature type="transmembrane region" description="Helical" evidence="6">
    <location>
        <begin position="127"/>
        <end position="151"/>
    </location>
</feature>
<keyword evidence="4 6" id="KW-1133">Transmembrane helix</keyword>
<dbReference type="PhylomeDB" id="A0A0A2JZC8"/>
<evidence type="ECO:0000256" key="6">
    <source>
        <dbReference type="SAM" id="Phobius"/>
    </source>
</evidence>
<dbReference type="Pfam" id="PF01940">
    <property type="entry name" value="DUF92"/>
    <property type="match status" value="1"/>
</dbReference>
<dbReference type="OrthoDB" id="30881at2759"/>
<protein>
    <recommendedName>
        <fullName evidence="7">Alpha/beta hydrolase domain-containing protein</fullName>
    </recommendedName>
</protein>
<evidence type="ECO:0000259" key="7">
    <source>
        <dbReference type="Pfam" id="PF20091"/>
    </source>
</evidence>
<accession>A0A0A2JZC8</accession>
<dbReference type="PROSITE" id="PS51257">
    <property type="entry name" value="PROKAR_LIPOPROTEIN"/>
    <property type="match status" value="1"/>
</dbReference>
<dbReference type="AlphaFoldDB" id="A0A0A2JZC8"/>
<dbReference type="EMBL" id="JQFZ01000080">
    <property type="protein sequence ID" value="KGO60151.1"/>
    <property type="molecule type" value="Genomic_DNA"/>
</dbReference>
<comment type="caution">
    <text evidence="8">The sequence shown here is derived from an EMBL/GenBank/DDBJ whole genome shotgun (WGS) entry which is preliminary data.</text>
</comment>
<keyword evidence="9" id="KW-1185">Reference proteome</keyword>
<dbReference type="InterPro" id="IPR045394">
    <property type="entry name" value="Abhydrolase_dom"/>
</dbReference>
<organism evidence="8 9">
    <name type="scientific">Penicillium expansum</name>
    <name type="common">Blue mold rot fungus</name>
    <dbReference type="NCBI Taxonomy" id="27334"/>
    <lineage>
        <taxon>Eukaryota</taxon>
        <taxon>Fungi</taxon>
        <taxon>Dikarya</taxon>
        <taxon>Ascomycota</taxon>
        <taxon>Pezizomycotina</taxon>
        <taxon>Eurotiomycetes</taxon>
        <taxon>Eurotiomycetidae</taxon>
        <taxon>Eurotiales</taxon>
        <taxon>Aspergillaceae</taxon>
        <taxon>Penicillium</taxon>
    </lineage>
</organism>
<evidence type="ECO:0000256" key="3">
    <source>
        <dbReference type="ARBA" id="ARBA00022692"/>
    </source>
</evidence>
<evidence type="ECO:0000256" key="5">
    <source>
        <dbReference type="ARBA" id="ARBA00023136"/>
    </source>
</evidence>
<dbReference type="RefSeq" id="XP_016601217.1">
    <property type="nucleotide sequence ID" value="XM_016740565.1"/>
</dbReference>
<reference evidence="8 9" key="1">
    <citation type="journal article" date="2015" name="Mol. Plant Microbe Interact.">
        <title>Genome, transcriptome, and functional analyses of Penicillium expansum provide new insights into secondary metabolism and pathogenicity.</title>
        <authorList>
            <person name="Ballester A.R."/>
            <person name="Marcet-Houben M."/>
            <person name="Levin E."/>
            <person name="Sela N."/>
            <person name="Selma-Lazaro C."/>
            <person name="Carmona L."/>
            <person name="Wisniewski M."/>
            <person name="Droby S."/>
            <person name="Gonzalez-Candelas L."/>
            <person name="Gabaldon T."/>
        </authorList>
    </citation>
    <scope>NUCLEOTIDE SEQUENCE [LARGE SCALE GENOMIC DNA]</scope>
    <source>
        <strain evidence="8 9">MD-8</strain>
    </source>
</reference>
<dbReference type="Proteomes" id="UP000030143">
    <property type="component" value="Unassembled WGS sequence"/>
</dbReference>